<comment type="caution">
    <text evidence="2">The sequence shown here is derived from an EMBL/GenBank/DDBJ whole genome shotgun (WGS) entry which is preliminary data.</text>
</comment>
<proteinExistence type="predicted"/>
<dbReference type="Proteomes" id="UP000885417">
    <property type="component" value="Unassembled WGS sequence"/>
</dbReference>
<dbReference type="Proteomes" id="UP000885264">
    <property type="component" value="Unassembled WGS sequence"/>
</dbReference>
<gene>
    <name evidence="2" type="ORF">DTA53_16050</name>
    <name evidence="1" type="ORF">ED173_22965</name>
</gene>
<dbReference type="EMBL" id="RNGN01000232">
    <property type="protein sequence ID" value="MFX65654.1"/>
    <property type="molecule type" value="Genomic_DNA"/>
</dbReference>
<name>A0A3J3CR43_SALER</name>
<accession>A0A3J3CR43</accession>
<evidence type="ECO:0000313" key="1">
    <source>
        <dbReference type="EMBL" id="MFX65654.1"/>
    </source>
</evidence>
<organism evidence="2">
    <name type="scientific">Salmonella enterica</name>
    <name type="common">Salmonella choleraesuis</name>
    <dbReference type="NCBI Taxonomy" id="28901"/>
    <lineage>
        <taxon>Bacteria</taxon>
        <taxon>Pseudomonadati</taxon>
        <taxon>Pseudomonadota</taxon>
        <taxon>Gammaproteobacteria</taxon>
        <taxon>Enterobacterales</taxon>
        <taxon>Enterobacteriaceae</taxon>
        <taxon>Salmonella</taxon>
    </lineage>
</organism>
<reference evidence="2" key="1">
    <citation type="submission" date="2018-07" db="EMBL/GenBank/DDBJ databases">
        <authorList>
            <consortium name="GenomeTrakr network: Whole genome sequencing for foodborne pathogen traceback"/>
        </authorList>
    </citation>
    <scope>NUCLEOTIDE SEQUENCE [LARGE SCALE GENOMIC DNA]</scope>
    <source>
        <strain evidence="2">FDA00013282</strain>
    </source>
</reference>
<dbReference type="EMBL" id="RTRY01000015">
    <property type="protein sequence ID" value="MJX48355.1"/>
    <property type="molecule type" value="Genomic_DNA"/>
</dbReference>
<evidence type="ECO:0000313" key="2">
    <source>
        <dbReference type="EMBL" id="MJX48355.1"/>
    </source>
</evidence>
<reference evidence="1" key="2">
    <citation type="submission" date="2018-10" db="EMBL/GenBank/DDBJ databases">
        <authorList>
            <consortium name="PulseNet: The National Subtyping Network for Foodborne Disease Surveillance"/>
            <person name="Tarr C.L."/>
            <person name="Trees E."/>
            <person name="Katz L.S."/>
            <person name="Carleton-Romer H.A."/>
            <person name="Stroika S."/>
            <person name="Kucerova Z."/>
            <person name="Roache K.F."/>
            <person name="Sabol A.L."/>
            <person name="Besser J."/>
            <person name="Gerner-Smidt P."/>
        </authorList>
    </citation>
    <scope>NUCLEOTIDE SEQUENCE [LARGE SCALE GENOMIC DNA]</scope>
    <source>
        <strain evidence="1">PNUSAS059279</strain>
    </source>
</reference>
<sequence>MEYKLLDILLTIRVIIFGAEGWEGIQVFGEAHIDFNFEWKGLKIVYGSIFLSGGKWRKER</sequence>
<protein>
    <submittedName>
        <fullName evidence="2">Uncharacterized protein</fullName>
    </submittedName>
</protein>
<dbReference type="AlphaFoldDB" id="A0A3J3CR43"/>